<reference evidence="12" key="1">
    <citation type="journal article" date="2015" name="ISME J.">
        <title>Draft Genome Sequence of Streptomyces incarnatus NRRL8089, which Produces the Nucleoside Antibiotic Sinefungin.</title>
        <authorList>
            <person name="Oshima K."/>
            <person name="Hattori M."/>
            <person name="Shimizu H."/>
            <person name="Fukuda K."/>
            <person name="Nemoto M."/>
            <person name="Inagaki K."/>
            <person name="Tamura T."/>
        </authorList>
    </citation>
    <scope>NUCLEOTIDE SEQUENCE</scope>
    <source>
        <strain evidence="12">FACHB-1375</strain>
    </source>
</reference>
<evidence type="ECO:0000313" key="13">
    <source>
        <dbReference type="Proteomes" id="UP000641646"/>
    </source>
</evidence>
<name>A0A926VD02_9CYAN</name>
<feature type="modified residue" description="4-aspartylphosphate" evidence="6">
    <location>
        <position position="59"/>
    </location>
</feature>
<dbReference type="Pfam" id="PF02518">
    <property type="entry name" value="HATPase_c"/>
    <property type="match status" value="1"/>
</dbReference>
<dbReference type="SMART" id="SM00387">
    <property type="entry name" value="HATPase_c"/>
    <property type="match status" value="1"/>
</dbReference>
<dbReference type="InterPro" id="IPR035965">
    <property type="entry name" value="PAS-like_dom_sf"/>
</dbReference>
<dbReference type="InterPro" id="IPR000700">
    <property type="entry name" value="PAS-assoc_C"/>
</dbReference>
<comment type="caution">
    <text evidence="12">The sequence shown here is derived from an EMBL/GenBank/DDBJ whole genome shotgun (WGS) entry which is preliminary data.</text>
</comment>
<feature type="domain" description="Response regulatory" evidence="9">
    <location>
        <begin position="662"/>
        <end position="778"/>
    </location>
</feature>
<reference evidence="12" key="2">
    <citation type="submission" date="2020-08" db="EMBL/GenBank/DDBJ databases">
        <authorList>
            <person name="Chen M."/>
            <person name="Teng W."/>
            <person name="Zhao L."/>
            <person name="Hu C."/>
            <person name="Zhou Y."/>
            <person name="Han B."/>
            <person name="Song L."/>
            <person name="Shu W."/>
        </authorList>
    </citation>
    <scope>NUCLEOTIDE SEQUENCE</scope>
    <source>
        <strain evidence="12">FACHB-1375</strain>
    </source>
</reference>
<dbReference type="InterPro" id="IPR005467">
    <property type="entry name" value="His_kinase_dom"/>
</dbReference>
<feature type="coiled-coil region" evidence="7">
    <location>
        <begin position="135"/>
        <end position="162"/>
    </location>
</feature>
<dbReference type="Gene3D" id="3.30.450.20">
    <property type="entry name" value="PAS domain"/>
    <property type="match status" value="2"/>
</dbReference>
<dbReference type="InterPro" id="IPR004358">
    <property type="entry name" value="Sig_transdc_His_kin-like_C"/>
</dbReference>
<keyword evidence="5" id="KW-0902">Two-component regulatory system</keyword>
<dbReference type="SUPFAM" id="SSF47384">
    <property type="entry name" value="Homodimeric domain of signal transducing histidine kinase"/>
    <property type="match status" value="1"/>
</dbReference>
<dbReference type="PANTHER" id="PTHR43547:SF2">
    <property type="entry name" value="HYBRID SIGNAL TRANSDUCTION HISTIDINE KINASE C"/>
    <property type="match status" value="1"/>
</dbReference>
<dbReference type="AlphaFoldDB" id="A0A926VD02"/>
<organism evidence="12 13">
    <name type="scientific">Aerosakkonema funiforme FACHB-1375</name>
    <dbReference type="NCBI Taxonomy" id="2949571"/>
    <lineage>
        <taxon>Bacteria</taxon>
        <taxon>Bacillati</taxon>
        <taxon>Cyanobacteriota</taxon>
        <taxon>Cyanophyceae</taxon>
        <taxon>Oscillatoriophycideae</taxon>
        <taxon>Aerosakkonematales</taxon>
        <taxon>Aerosakkonemataceae</taxon>
        <taxon>Aerosakkonema</taxon>
    </lineage>
</organism>
<dbReference type="GO" id="GO:0000155">
    <property type="term" value="F:phosphorelay sensor kinase activity"/>
    <property type="evidence" value="ECO:0007669"/>
    <property type="project" value="InterPro"/>
</dbReference>
<evidence type="ECO:0000256" key="2">
    <source>
        <dbReference type="ARBA" id="ARBA00012438"/>
    </source>
</evidence>
<feature type="domain" description="PAS" evidence="10">
    <location>
        <begin position="159"/>
        <end position="233"/>
    </location>
</feature>
<evidence type="ECO:0000259" key="8">
    <source>
        <dbReference type="PROSITE" id="PS50109"/>
    </source>
</evidence>
<dbReference type="PROSITE" id="PS50110">
    <property type="entry name" value="RESPONSE_REGULATORY"/>
    <property type="match status" value="2"/>
</dbReference>
<evidence type="ECO:0000256" key="5">
    <source>
        <dbReference type="ARBA" id="ARBA00023012"/>
    </source>
</evidence>
<dbReference type="Proteomes" id="UP000641646">
    <property type="component" value="Unassembled WGS sequence"/>
</dbReference>
<dbReference type="SUPFAM" id="SSF55785">
    <property type="entry name" value="PYP-like sensor domain (PAS domain)"/>
    <property type="match status" value="2"/>
</dbReference>
<dbReference type="PROSITE" id="PS50112">
    <property type="entry name" value="PAS"/>
    <property type="match status" value="2"/>
</dbReference>
<dbReference type="SUPFAM" id="SSF55874">
    <property type="entry name" value="ATPase domain of HSP90 chaperone/DNA topoisomerase II/histidine kinase"/>
    <property type="match status" value="1"/>
</dbReference>
<dbReference type="PRINTS" id="PR00344">
    <property type="entry name" value="BCTRLSENSOR"/>
</dbReference>
<dbReference type="InterPro" id="IPR000014">
    <property type="entry name" value="PAS"/>
</dbReference>
<feature type="domain" description="Histidine kinase" evidence="8">
    <location>
        <begin position="417"/>
        <end position="639"/>
    </location>
</feature>
<feature type="domain" description="Response regulatory" evidence="9">
    <location>
        <begin position="10"/>
        <end position="126"/>
    </location>
</feature>
<dbReference type="Gene3D" id="3.30.565.10">
    <property type="entry name" value="Histidine kinase-like ATPase, C-terminal domain"/>
    <property type="match status" value="1"/>
</dbReference>
<dbReference type="InterPro" id="IPR001610">
    <property type="entry name" value="PAC"/>
</dbReference>
<dbReference type="CDD" id="cd19920">
    <property type="entry name" value="REC_PA4781-like"/>
    <property type="match status" value="1"/>
</dbReference>
<dbReference type="InterPro" id="IPR011006">
    <property type="entry name" value="CheY-like_superfamily"/>
</dbReference>
<keyword evidence="4" id="KW-0808">Transferase</keyword>
<dbReference type="SMART" id="SM00091">
    <property type="entry name" value="PAS"/>
    <property type="match status" value="2"/>
</dbReference>
<evidence type="ECO:0000256" key="4">
    <source>
        <dbReference type="ARBA" id="ARBA00022777"/>
    </source>
</evidence>
<dbReference type="CDD" id="cd00082">
    <property type="entry name" value="HisKA"/>
    <property type="match status" value="1"/>
</dbReference>
<gene>
    <name evidence="12" type="ORF">H6G03_10460</name>
</gene>
<sequence length="781" mass="87776">MNGYPNEKGIILIVDDTPTNLGVLFDLLADSGFKVLVAQDGESAIQKVEYARPDLILLDVLMPGIDGFETCCRLKASQSTKDIPVIFMTALTETVDKVKGLRLGAVDYITKPFQHEEVLARVTTHLSICDLTKKLQEKNLRLQEEIQERALAEEALRQSEKRFRTIVDTAQEGIWLLDAQANTIYVNQRISEMLGYTIEEILGRSWFDFMDNLARIEAVQKFERRLQEINQRHDLRFLRKDGSEIWTIVSSSPMGINNGEFIGAINMLTDITERKLSEQKIREQAALLDITKDAVIVRDLQNKILFWNKGAEQIYGWTQEKVIGKDVHEILDKETSPQIIEIQNIFAQKGEWHGELNQVTKGGHDIIVESCWTLVRDDKQQPKSVLVVNTNITEKKQFEKQFLRAQRMESLGTLAGGIAHDFNNVLTPIMMAIQLLQIKIKDKQGQEWLNTLEINVKRAADLVKQVLSFARGCEGKRTLMEVTHLLLETEQIIKNTFPKSIEVNVNISPELWCVAGDPTQLHQVLVNLCVNARDAMPEGGTLTISAENIFIDENFARMNIEAKVGSYIAIAVSDTGFGISNKILERIFDPFFTTKDLGKGSGLGLATVSGIVKGHGGFIEVFSEVKKGTKFNVYLPATDTTIKDFTKEKQRRSQVPVGHGEVVLVVDDEDAIREITKISLESHHYKVMSACDGIEAIALYAQHKEEIDIVLVDMMMPSMDGSTTIRTLQKINPQVKILAVSGLLPNHQITALLGNSVKIFLPKPYTSEQLLEKIHTLICTN</sequence>
<evidence type="ECO:0000259" key="11">
    <source>
        <dbReference type="PROSITE" id="PS50113"/>
    </source>
</evidence>
<dbReference type="SMART" id="SM00086">
    <property type="entry name" value="PAC"/>
    <property type="match status" value="2"/>
</dbReference>
<evidence type="ECO:0000256" key="6">
    <source>
        <dbReference type="PROSITE-ProRule" id="PRU00169"/>
    </source>
</evidence>
<dbReference type="CDD" id="cd00130">
    <property type="entry name" value="PAS"/>
    <property type="match status" value="2"/>
</dbReference>
<dbReference type="PROSITE" id="PS50113">
    <property type="entry name" value="PAC"/>
    <property type="match status" value="1"/>
</dbReference>
<feature type="modified residue" description="4-aspartylphosphate" evidence="6">
    <location>
        <position position="713"/>
    </location>
</feature>
<dbReference type="CDD" id="cd00156">
    <property type="entry name" value="REC"/>
    <property type="match status" value="1"/>
</dbReference>
<evidence type="ECO:0000256" key="1">
    <source>
        <dbReference type="ARBA" id="ARBA00000085"/>
    </source>
</evidence>
<dbReference type="Pfam" id="PF13426">
    <property type="entry name" value="PAS_9"/>
    <property type="match status" value="2"/>
</dbReference>
<dbReference type="InterPro" id="IPR003594">
    <property type="entry name" value="HATPase_dom"/>
</dbReference>
<keyword evidence="13" id="KW-1185">Reference proteome</keyword>
<keyword evidence="7" id="KW-0175">Coiled coil</keyword>
<keyword evidence="4" id="KW-0418">Kinase</keyword>
<evidence type="ECO:0000256" key="3">
    <source>
        <dbReference type="ARBA" id="ARBA00022553"/>
    </source>
</evidence>
<dbReference type="InterPro" id="IPR036097">
    <property type="entry name" value="HisK_dim/P_sf"/>
</dbReference>
<dbReference type="InterPro" id="IPR036890">
    <property type="entry name" value="HATPase_C_sf"/>
</dbReference>
<dbReference type="NCBIfam" id="TIGR00229">
    <property type="entry name" value="sensory_box"/>
    <property type="match status" value="2"/>
</dbReference>
<dbReference type="SMART" id="SM00388">
    <property type="entry name" value="HisKA"/>
    <property type="match status" value="1"/>
</dbReference>
<dbReference type="Pfam" id="PF00512">
    <property type="entry name" value="HisKA"/>
    <property type="match status" value="1"/>
</dbReference>
<dbReference type="InterPro" id="IPR003661">
    <property type="entry name" value="HisK_dim/P_dom"/>
</dbReference>
<dbReference type="Pfam" id="PF00072">
    <property type="entry name" value="Response_reg"/>
    <property type="match status" value="2"/>
</dbReference>
<dbReference type="InterPro" id="IPR001789">
    <property type="entry name" value="Sig_transdc_resp-reg_receiver"/>
</dbReference>
<dbReference type="EMBL" id="JACJPW010000021">
    <property type="protein sequence ID" value="MBD2181526.1"/>
    <property type="molecule type" value="Genomic_DNA"/>
</dbReference>
<evidence type="ECO:0000259" key="10">
    <source>
        <dbReference type="PROSITE" id="PS50112"/>
    </source>
</evidence>
<proteinExistence type="predicted"/>
<dbReference type="SUPFAM" id="SSF52172">
    <property type="entry name" value="CheY-like"/>
    <property type="match status" value="2"/>
</dbReference>
<protein>
    <recommendedName>
        <fullName evidence="2">histidine kinase</fullName>
        <ecNumber evidence="2">2.7.13.3</ecNumber>
    </recommendedName>
</protein>
<feature type="domain" description="PAS" evidence="10">
    <location>
        <begin position="280"/>
        <end position="350"/>
    </location>
</feature>
<dbReference type="Gene3D" id="3.40.50.2300">
    <property type="match status" value="2"/>
</dbReference>
<dbReference type="SMART" id="SM00448">
    <property type="entry name" value="REC"/>
    <property type="match status" value="2"/>
</dbReference>
<evidence type="ECO:0000259" key="9">
    <source>
        <dbReference type="PROSITE" id="PS50110"/>
    </source>
</evidence>
<dbReference type="EC" id="2.7.13.3" evidence="2"/>
<dbReference type="PROSITE" id="PS50109">
    <property type="entry name" value="HIS_KIN"/>
    <property type="match status" value="1"/>
</dbReference>
<dbReference type="Gene3D" id="1.10.287.130">
    <property type="match status" value="1"/>
</dbReference>
<keyword evidence="3 6" id="KW-0597">Phosphoprotein</keyword>
<feature type="domain" description="PAC" evidence="11">
    <location>
        <begin position="231"/>
        <end position="283"/>
    </location>
</feature>
<comment type="catalytic activity">
    <reaction evidence="1">
        <text>ATP + protein L-histidine = ADP + protein N-phospho-L-histidine.</text>
        <dbReference type="EC" id="2.7.13.3"/>
    </reaction>
</comment>
<evidence type="ECO:0000256" key="7">
    <source>
        <dbReference type="SAM" id="Coils"/>
    </source>
</evidence>
<accession>A0A926VD02</accession>
<dbReference type="PANTHER" id="PTHR43547">
    <property type="entry name" value="TWO-COMPONENT HISTIDINE KINASE"/>
    <property type="match status" value="1"/>
</dbReference>
<evidence type="ECO:0000313" key="12">
    <source>
        <dbReference type="EMBL" id="MBD2181526.1"/>
    </source>
</evidence>
<dbReference type="RefSeq" id="WP_190464331.1">
    <property type="nucleotide sequence ID" value="NZ_JACJPW010000021.1"/>
</dbReference>